<gene>
    <name evidence="2" type="ORF">BDZ94DRAFT_1159644</name>
</gene>
<organism evidence="2 3">
    <name type="scientific">Collybia nuda</name>
    <dbReference type="NCBI Taxonomy" id="64659"/>
    <lineage>
        <taxon>Eukaryota</taxon>
        <taxon>Fungi</taxon>
        <taxon>Dikarya</taxon>
        <taxon>Basidiomycota</taxon>
        <taxon>Agaricomycotina</taxon>
        <taxon>Agaricomycetes</taxon>
        <taxon>Agaricomycetidae</taxon>
        <taxon>Agaricales</taxon>
        <taxon>Tricholomatineae</taxon>
        <taxon>Clitocybaceae</taxon>
        <taxon>Collybia</taxon>
    </lineage>
</organism>
<name>A0A9P5YB45_9AGAR</name>
<evidence type="ECO:0000313" key="3">
    <source>
        <dbReference type="Proteomes" id="UP000807353"/>
    </source>
</evidence>
<protein>
    <recommendedName>
        <fullName evidence="4">Secreted protein</fullName>
    </recommendedName>
</protein>
<keyword evidence="3" id="KW-1185">Reference proteome</keyword>
<dbReference type="EMBL" id="MU150246">
    <property type="protein sequence ID" value="KAF9465613.1"/>
    <property type="molecule type" value="Genomic_DNA"/>
</dbReference>
<sequence length="193" mass="20832">MITIIKFFIGLSLIVINANAYTPARPVNSSQGTIENGANTTDSSKLQLNWFPNGSYTQTVSYRLAGVGSLGINKGAFVRFSESNVNKTTSPTTPPWIALISCDFNSTNVSLEEDILTLARSEGAIAAASAKNSPPLLSALFTTNILAPSFCILAVLCDQRRIPADIWPLFRCILYTKPSKRPADRISASTSRN</sequence>
<proteinExistence type="predicted"/>
<reference evidence="2" key="1">
    <citation type="submission" date="2020-11" db="EMBL/GenBank/DDBJ databases">
        <authorList>
            <consortium name="DOE Joint Genome Institute"/>
            <person name="Ahrendt S."/>
            <person name="Riley R."/>
            <person name="Andreopoulos W."/>
            <person name="Labutti K."/>
            <person name="Pangilinan J."/>
            <person name="Ruiz-Duenas F.J."/>
            <person name="Barrasa J.M."/>
            <person name="Sanchez-Garcia M."/>
            <person name="Camarero S."/>
            <person name="Miyauchi S."/>
            <person name="Serrano A."/>
            <person name="Linde D."/>
            <person name="Babiker R."/>
            <person name="Drula E."/>
            <person name="Ayuso-Fernandez I."/>
            <person name="Pacheco R."/>
            <person name="Padilla G."/>
            <person name="Ferreira P."/>
            <person name="Barriuso J."/>
            <person name="Kellner H."/>
            <person name="Castanera R."/>
            <person name="Alfaro M."/>
            <person name="Ramirez L."/>
            <person name="Pisabarro A.G."/>
            <person name="Kuo A."/>
            <person name="Tritt A."/>
            <person name="Lipzen A."/>
            <person name="He G."/>
            <person name="Yan M."/>
            <person name="Ng V."/>
            <person name="Cullen D."/>
            <person name="Martin F."/>
            <person name="Rosso M.-N."/>
            <person name="Henrissat B."/>
            <person name="Hibbett D."/>
            <person name="Martinez A.T."/>
            <person name="Grigoriev I.V."/>
        </authorList>
    </citation>
    <scope>NUCLEOTIDE SEQUENCE</scope>
    <source>
        <strain evidence="2">CBS 247.69</strain>
    </source>
</reference>
<feature type="chain" id="PRO_5040143158" description="Secreted protein" evidence="1">
    <location>
        <begin position="21"/>
        <end position="193"/>
    </location>
</feature>
<dbReference type="AlphaFoldDB" id="A0A9P5YB45"/>
<evidence type="ECO:0008006" key="4">
    <source>
        <dbReference type="Google" id="ProtNLM"/>
    </source>
</evidence>
<evidence type="ECO:0000256" key="1">
    <source>
        <dbReference type="SAM" id="SignalP"/>
    </source>
</evidence>
<dbReference type="Proteomes" id="UP000807353">
    <property type="component" value="Unassembled WGS sequence"/>
</dbReference>
<accession>A0A9P5YB45</accession>
<evidence type="ECO:0000313" key="2">
    <source>
        <dbReference type="EMBL" id="KAF9465613.1"/>
    </source>
</evidence>
<feature type="signal peptide" evidence="1">
    <location>
        <begin position="1"/>
        <end position="20"/>
    </location>
</feature>
<dbReference type="OrthoDB" id="8062037at2759"/>
<keyword evidence="1" id="KW-0732">Signal</keyword>
<comment type="caution">
    <text evidence="2">The sequence shown here is derived from an EMBL/GenBank/DDBJ whole genome shotgun (WGS) entry which is preliminary data.</text>
</comment>